<sequence>MPPPVTKPSSDQRDVCARREPRFPALRFETCVNTAGERRGAVYDQRPQLSHQRISGWFGPTGDWSSGPPPILSGLRRGGWQGRRPSGGGRLAVAEARRRPSSGQWPVAGVSSAAGLGRAGRRGQRWLVGGRRSLWRPGSLGKKKVAIRWKGLAARVRRSATGRVGGGSGGLWPGGAAAAGRGGGGRGGRWSLAGKKRKRWGRRRRLWA</sequence>
<name>A0A4V6D7D4_SETVI</name>
<accession>A0A4V6D7D4</accession>
<evidence type="ECO:0000313" key="3">
    <source>
        <dbReference type="Proteomes" id="UP000298652"/>
    </source>
</evidence>
<dbReference type="AlphaFoldDB" id="A0A4V6D7D4"/>
<proteinExistence type="predicted"/>
<protein>
    <submittedName>
        <fullName evidence="2">Uncharacterized protein</fullName>
    </submittedName>
</protein>
<dbReference type="Gramene" id="TKW17416">
    <property type="protein sequence ID" value="TKW17416"/>
    <property type="gene ID" value="SEVIR_5G364600v2"/>
</dbReference>
<keyword evidence="3" id="KW-1185">Reference proteome</keyword>
<dbReference type="Proteomes" id="UP000298652">
    <property type="component" value="Chromosome 5"/>
</dbReference>
<organism evidence="2 3">
    <name type="scientific">Setaria viridis</name>
    <name type="common">Green bristlegrass</name>
    <name type="synonym">Setaria italica subsp. viridis</name>
    <dbReference type="NCBI Taxonomy" id="4556"/>
    <lineage>
        <taxon>Eukaryota</taxon>
        <taxon>Viridiplantae</taxon>
        <taxon>Streptophyta</taxon>
        <taxon>Embryophyta</taxon>
        <taxon>Tracheophyta</taxon>
        <taxon>Spermatophyta</taxon>
        <taxon>Magnoliopsida</taxon>
        <taxon>Liliopsida</taxon>
        <taxon>Poales</taxon>
        <taxon>Poaceae</taxon>
        <taxon>PACMAD clade</taxon>
        <taxon>Panicoideae</taxon>
        <taxon>Panicodae</taxon>
        <taxon>Paniceae</taxon>
        <taxon>Cenchrinae</taxon>
        <taxon>Setaria</taxon>
    </lineage>
</organism>
<reference evidence="2" key="1">
    <citation type="submission" date="2019-03" db="EMBL/GenBank/DDBJ databases">
        <title>WGS assembly of Setaria viridis.</title>
        <authorList>
            <person name="Huang P."/>
            <person name="Jenkins J."/>
            <person name="Grimwood J."/>
            <person name="Barry K."/>
            <person name="Healey A."/>
            <person name="Mamidi S."/>
            <person name="Sreedasyam A."/>
            <person name="Shu S."/>
            <person name="Feldman M."/>
            <person name="Wu J."/>
            <person name="Yu Y."/>
            <person name="Chen C."/>
            <person name="Johnson J."/>
            <person name="Rokhsar D."/>
            <person name="Baxter I."/>
            <person name="Schmutz J."/>
            <person name="Brutnell T."/>
            <person name="Kellogg E."/>
        </authorList>
    </citation>
    <scope>NUCLEOTIDE SEQUENCE [LARGE SCALE GENOMIC DNA]</scope>
</reference>
<evidence type="ECO:0000313" key="2">
    <source>
        <dbReference type="EMBL" id="TKW17416.1"/>
    </source>
</evidence>
<feature type="compositionally biased region" description="Basic residues" evidence="1">
    <location>
        <begin position="194"/>
        <end position="208"/>
    </location>
</feature>
<evidence type="ECO:0000256" key="1">
    <source>
        <dbReference type="SAM" id="MobiDB-lite"/>
    </source>
</evidence>
<dbReference type="EMBL" id="CM016556">
    <property type="protein sequence ID" value="TKW17416.1"/>
    <property type="molecule type" value="Genomic_DNA"/>
</dbReference>
<gene>
    <name evidence="2" type="ORF">SEVIR_5G364600v2</name>
</gene>
<feature type="compositionally biased region" description="Gly residues" evidence="1">
    <location>
        <begin position="163"/>
        <end position="173"/>
    </location>
</feature>
<feature type="region of interest" description="Disordered" evidence="1">
    <location>
        <begin position="162"/>
        <end position="208"/>
    </location>
</feature>